<evidence type="ECO:0000256" key="7">
    <source>
        <dbReference type="ARBA" id="ARBA00022723"/>
    </source>
</evidence>
<keyword evidence="9 12" id="KW-1133">Transmembrane helix</keyword>
<evidence type="ECO:0000256" key="2">
    <source>
        <dbReference type="ARBA" id="ARBA00007543"/>
    </source>
</evidence>
<dbReference type="RefSeq" id="WP_316516960.1">
    <property type="nucleotide sequence ID" value="NZ_OY726395.1"/>
</dbReference>
<evidence type="ECO:0000256" key="6">
    <source>
        <dbReference type="ARBA" id="ARBA00022692"/>
    </source>
</evidence>
<accession>A0ABM9ME81</accession>
<dbReference type="Proteomes" id="UP001190466">
    <property type="component" value="Chromosome"/>
</dbReference>
<gene>
    <name evidence="13" type="primary">cydB</name>
    <name evidence="13" type="ORF">MU0050_002431</name>
</gene>
<reference evidence="13 14" key="1">
    <citation type="submission" date="2023-08" db="EMBL/GenBank/DDBJ databases">
        <authorList>
            <person name="Folkvardsen B D."/>
            <person name="Norman A."/>
        </authorList>
    </citation>
    <scope>NUCLEOTIDE SEQUENCE [LARGE SCALE GENOMIC DNA]</scope>
    <source>
        <strain evidence="13 14">Mu0050</strain>
    </source>
</reference>
<feature type="transmembrane region" description="Helical" evidence="12">
    <location>
        <begin position="235"/>
        <end position="252"/>
    </location>
</feature>
<comment type="similarity">
    <text evidence="2">Belongs to the cytochrome ubiquinol oxidase subunit 2 family.</text>
</comment>
<keyword evidence="8" id="KW-0249">Electron transport</keyword>
<protein>
    <submittedName>
        <fullName evidence="13">Cytochrome d ubiquinol oxidase subunit II</fullName>
    </submittedName>
</protein>
<feature type="transmembrane region" description="Helical" evidence="12">
    <location>
        <begin position="6"/>
        <end position="32"/>
    </location>
</feature>
<feature type="transmembrane region" description="Helical" evidence="12">
    <location>
        <begin position="124"/>
        <end position="148"/>
    </location>
</feature>
<feature type="transmembrane region" description="Helical" evidence="12">
    <location>
        <begin position="259"/>
        <end position="278"/>
    </location>
</feature>
<feature type="transmembrane region" description="Helical" evidence="12">
    <location>
        <begin position="168"/>
        <end position="189"/>
    </location>
</feature>
<dbReference type="InterPro" id="IPR003317">
    <property type="entry name" value="Cyt-d_oxidase_su2"/>
</dbReference>
<comment type="subcellular location">
    <subcellularLocation>
        <location evidence="1">Cell membrane</location>
        <topology evidence="1">Multi-pass membrane protein</topology>
    </subcellularLocation>
</comment>
<feature type="transmembrane region" description="Helical" evidence="12">
    <location>
        <begin position="92"/>
        <end position="112"/>
    </location>
</feature>
<feature type="transmembrane region" description="Helical" evidence="12">
    <location>
        <begin position="210"/>
        <end position="229"/>
    </location>
</feature>
<evidence type="ECO:0000313" key="13">
    <source>
        <dbReference type="EMBL" id="CAJ1583091.1"/>
    </source>
</evidence>
<evidence type="ECO:0000256" key="12">
    <source>
        <dbReference type="SAM" id="Phobius"/>
    </source>
</evidence>
<keyword evidence="7" id="KW-0479">Metal-binding</keyword>
<sequence>MGLPELWFILVAVLFLGFFILEGFDFGVGMLMAPLGRIAGRSAGPQAADNHRRAVLNTIGPVWDGNEVWLITAGGAMFAAFPGWYATVFSGLFLPLLVILLAMILRVVAIEWRGKIDDPHWRHWADIGIAVGSWVPAILWGVAFAILLRGLPVGADQQVRGLSFGDVVNAYTLLGGLATCGIFLLHGVAFLALKTLGEVRDNALRIGRRLVVPVLIVAGGFGWWTQAAYGRPGSWVAFGVAVLALLGTAVLLRAGTRDGWAFTLTTLVVAGVVAMLFIDLYPNLLPSTLNPDWNLTIYNASSNPYTLKVMTWAAAIFAPLVIGYQAWTYWVFRQRISADRIPASIGLPRTPS</sequence>
<dbReference type="PANTHER" id="PTHR43141">
    <property type="entry name" value="CYTOCHROME BD2 SUBUNIT II"/>
    <property type="match status" value="1"/>
</dbReference>
<evidence type="ECO:0000313" key="14">
    <source>
        <dbReference type="Proteomes" id="UP001190466"/>
    </source>
</evidence>
<name>A0ABM9ME81_9MYCO</name>
<dbReference type="NCBIfam" id="TIGR00203">
    <property type="entry name" value="cydB"/>
    <property type="match status" value="1"/>
</dbReference>
<keyword evidence="5" id="KW-0349">Heme</keyword>
<keyword evidence="14" id="KW-1185">Reference proteome</keyword>
<evidence type="ECO:0000256" key="8">
    <source>
        <dbReference type="ARBA" id="ARBA00022982"/>
    </source>
</evidence>
<evidence type="ECO:0000256" key="1">
    <source>
        <dbReference type="ARBA" id="ARBA00004651"/>
    </source>
</evidence>
<dbReference type="PIRSF" id="PIRSF000267">
    <property type="entry name" value="Cyt_oxidse_sub2"/>
    <property type="match status" value="1"/>
</dbReference>
<feature type="transmembrane region" description="Helical" evidence="12">
    <location>
        <begin position="309"/>
        <end position="332"/>
    </location>
</feature>
<dbReference type="Pfam" id="PF02322">
    <property type="entry name" value="Cyt_bd_oxida_II"/>
    <property type="match status" value="1"/>
</dbReference>
<organism evidence="13 14">
    <name type="scientific">[Mycobacterium] wendilense</name>
    <dbReference type="NCBI Taxonomy" id="3064284"/>
    <lineage>
        <taxon>Bacteria</taxon>
        <taxon>Bacillati</taxon>
        <taxon>Actinomycetota</taxon>
        <taxon>Actinomycetes</taxon>
        <taxon>Mycobacteriales</taxon>
        <taxon>Mycobacteriaceae</taxon>
        <taxon>Mycolicibacter</taxon>
    </lineage>
</organism>
<evidence type="ECO:0000256" key="4">
    <source>
        <dbReference type="ARBA" id="ARBA00022475"/>
    </source>
</evidence>
<keyword evidence="3" id="KW-0813">Transport</keyword>
<dbReference type="EMBL" id="OY726395">
    <property type="protein sequence ID" value="CAJ1583091.1"/>
    <property type="molecule type" value="Genomic_DNA"/>
</dbReference>
<keyword evidence="11 12" id="KW-0472">Membrane</keyword>
<proteinExistence type="inferred from homology"/>
<evidence type="ECO:0000256" key="11">
    <source>
        <dbReference type="ARBA" id="ARBA00023136"/>
    </source>
</evidence>
<dbReference type="PANTHER" id="PTHR43141:SF5">
    <property type="entry name" value="CYTOCHROME BD-I UBIQUINOL OXIDASE SUBUNIT 2"/>
    <property type="match status" value="1"/>
</dbReference>
<keyword evidence="10" id="KW-0408">Iron</keyword>
<keyword evidence="6 12" id="KW-0812">Transmembrane</keyword>
<evidence type="ECO:0000256" key="9">
    <source>
        <dbReference type="ARBA" id="ARBA00022989"/>
    </source>
</evidence>
<evidence type="ECO:0000256" key="3">
    <source>
        <dbReference type="ARBA" id="ARBA00022448"/>
    </source>
</evidence>
<evidence type="ECO:0000256" key="5">
    <source>
        <dbReference type="ARBA" id="ARBA00022617"/>
    </source>
</evidence>
<keyword evidence="4" id="KW-1003">Cell membrane</keyword>
<evidence type="ECO:0000256" key="10">
    <source>
        <dbReference type="ARBA" id="ARBA00023004"/>
    </source>
</evidence>